<comment type="cofactor">
    <cofactor evidence="2">
        <name>Ca(2+)</name>
        <dbReference type="ChEBI" id="CHEBI:29108"/>
    </cofactor>
</comment>
<proteinExistence type="predicted"/>
<evidence type="ECO:0000256" key="5">
    <source>
        <dbReference type="ARBA" id="ARBA00022475"/>
    </source>
</evidence>
<dbReference type="EC" id="3.1.4.11" evidence="4"/>
<comment type="caution">
    <text evidence="14">The sequence shown here is derived from an EMBL/GenBank/DDBJ whole genome shotgun (WGS) entry which is preliminary data.</text>
</comment>
<dbReference type="GO" id="GO:0016042">
    <property type="term" value="P:lipid catabolic process"/>
    <property type="evidence" value="ECO:0007669"/>
    <property type="project" value="UniProtKB-KW"/>
</dbReference>
<keyword evidence="15" id="KW-1185">Reference proteome</keyword>
<dbReference type="PANTHER" id="PTHR10336">
    <property type="entry name" value="PHOSPHOINOSITIDE-SPECIFIC PHOSPHOLIPASE C FAMILY PROTEIN"/>
    <property type="match status" value="1"/>
</dbReference>
<evidence type="ECO:0000256" key="8">
    <source>
        <dbReference type="ARBA" id="ARBA00023098"/>
    </source>
</evidence>
<dbReference type="InterPro" id="IPR000909">
    <property type="entry name" value="PLipase_C_PInositol-sp_X_dom"/>
</dbReference>
<dbReference type="InterPro" id="IPR015359">
    <property type="entry name" value="PLC_EF-hand-like"/>
</dbReference>
<keyword evidence="9" id="KW-0472">Membrane</keyword>
<dbReference type="GO" id="GO:0006950">
    <property type="term" value="P:response to stress"/>
    <property type="evidence" value="ECO:0007669"/>
    <property type="project" value="UniProtKB-ARBA"/>
</dbReference>
<dbReference type="Pfam" id="PF00387">
    <property type="entry name" value="PI-PLC-Y"/>
    <property type="match status" value="1"/>
</dbReference>
<evidence type="ECO:0000256" key="6">
    <source>
        <dbReference type="ARBA" id="ARBA00022801"/>
    </source>
</evidence>
<dbReference type="PROSITE" id="PS50007">
    <property type="entry name" value="PIPLC_X_DOMAIN"/>
    <property type="match status" value="1"/>
</dbReference>
<dbReference type="FunFam" id="2.60.40.150:FF:000060">
    <property type="entry name" value="Phosphoinositide phospholipase C"/>
    <property type="match status" value="1"/>
</dbReference>
<evidence type="ECO:0000259" key="13">
    <source>
        <dbReference type="PROSITE" id="PS50008"/>
    </source>
</evidence>
<evidence type="ECO:0000256" key="7">
    <source>
        <dbReference type="ARBA" id="ARBA00022963"/>
    </source>
</evidence>
<dbReference type="Pfam" id="PF00168">
    <property type="entry name" value="C2"/>
    <property type="match status" value="1"/>
</dbReference>
<evidence type="ECO:0000256" key="1">
    <source>
        <dbReference type="ARBA" id="ARBA00001195"/>
    </source>
</evidence>
<dbReference type="SMART" id="SM00149">
    <property type="entry name" value="PLCYc"/>
    <property type="match status" value="1"/>
</dbReference>
<sequence>MVEKFCRLCSYGCFKQQQNPRNSLNGLYQFKRPNKAQMDRICQRGYSDQRERLKKISSDKVQDRIFITWRRFTRKKIIFLCLCRCDTQNDDSDLACLISKTREDSSDSYTQTLLHSLIIVSNHYYPKIRLFLYFMSKQTYKVCFCFRRRFRYTASEAPRDIKTIFEKYSENGVMTVDHLHRFLIDVQKQDKATKEDAQSIINSASSLLHRNGLHLDAFFKYLFGDNNPPLALHEVHHDMDAPISHYFIFTGHNSYLTGNQLSSDCSEVPIIDALKKGVRVIELDIWPNSNKDDIDVLHGMTLTTPVGLIKCLKAIRAHAFDVSDYPVVVTLEDHLTPDLQSKVAEMVTEIFGEILFTPPVGESLKEFPSPNSLKRRIIISTKPPKEYKEGKDEEVVQKGKSLGDEEVWGREVPSFIQRNKSEAKDDVDGNDDDEDDDDDEDKSKNNAPPQYKHLIAIHAGKPKGGITECLKVDPDKVRRLSLSEEQLEKAAEKYAKQIVRFTQHNLLRIYPKGTRVTSSNYNPLVGWSHGAQMVAFNMQGYGRSLWLMQGMFRANGGCGYIKKPDILLKSGSDSDIFDPKVTLPVKTTLRVTIYMGEGWYFDFRHTHFDQYSPPDFYTRVGIAGVPGDTIMKKTKTLEDNWIPAWDEVFEFPLTVPELALLRLEVHEYDMSEKDDFGGQTCLPVWELSEGIRAFPLHSRKGEKYKSVKLLVKVEFV</sequence>
<name>A0A8T2AWZ8_9BRAS</name>
<evidence type="ECO:0000259" key="12">
    <source>
        <dbReference type="PROSITE" id="PS50004"/>
    </source>
</evidence>
<feature type="compositionally biased region" description="Acidic residues" evidence="11">
    <location>
        <begin position="428"/>
        <end position="440"/>
    </location>
</feature>
<comment type="catalytic activity">
    <reaction evidence="1">
        <text>a 1,2-diacyl-sn-glycero-3-phospho-(1D-myo-inositol-4,5-bisphosphate) + H2O = 1D-myo-inositol 1,4,5-trisphosphate + a 1,2-diacyl-sn-glycerol + H(+)</text>
        <dbReference type="Rhea" id="RHEA:33179"/>
        <dbReference type="ChEBI" id="CHEBI:15377"/>
        <dbReference type="ChEBI" id="CHEBI:15378"/>
        <dbReference type="ChEBI" id="CHEBI:17815"/>
        <dbReference type="ChEBI" id="CHEBI:58456"/>
        <dbReference type="ChEBI" id="CHEBI:203600"/>
        <dbReference type="EC" id="3.1.4.11"/>
    </reaction>
</comment>
<gene>
    <name evidence="14" type="ORF">ISN45_Aa03g008660</name>
</gene>
<dbReference type="GO" id="GO:0004435">
    <property type="term" value="F:phosphatidylinositol-4,5-bisphosphate phospholipase C activity"/>
    <property type="evidence" value="ECO:0007669"/>
    <property type="project" value="UniProtKB-EC"/>
</dbReference>
<dbReference type="GO" id="GO:0051209">
    <property type="term" value="P:release of sequestered calcium ion into cytosol"/>
    <property type="evidence" value="ECO:0007669"/>
    <property type="project" value="TreeGrafter"/>
</dbReference>
<evidence type="ECO:0000256" key="2">
    <source>
        <dbReference type="ARBA" id="ARBA00001913"/>
    </source>
</evidence>
<dbReference type="Pfam" id="PF00388">
    <property type="entry name" value="PI-PLC-X"/>
    <property type="match status" value="1"/>
</dbReference>
<dbReference type="InterPro" id="IPR000008">
    <property type="entry name" value="C2_dom"/>
</dbReference>
<dbReference type="SMART" id="SM00148">
    <property type="entry name" value="PLCXc"/>
    <property type="match status" value="1"/>
</dbReference>
<dbReference type="GO" id="GO:0005886">
    <property type="term" value="C:plasma membrane"/>
    <property type="evidence" value="ECO:0007669"/>
    <property type="project" value="UniProtKB-SubCell"/>
</dbReference>
<dbReference type="AlphaFoldDB" id="A0A8T2AWZ8"/>
<keyword evidence="6" id="KW-0378">Hydrolase</keyword>
<evidence type="ECO:0000256" key="9">
    <source>
        <dbReference type="ARBA" id="ARBA00023136"/>
    </source>
</evidence>
<dbReference type="FunFam" id="1.10.238.10:FF:000289">
    <property type="entry name" value="Phosphoinositide phospholipase C"/>
    <property type="match status" value="1"/>
</dbReference>
<dbReference type="CDD" id="cd00275">
    <property type="entry name" value="C2_PLC_like"/>
    <property type="match status" value="1"/>
</dbReference>
<dbReference type="PROSITE" id="PS50008">
    <property type="entry name" value="PIPLC_Y_DOMAIN"/>
    <property type="match status" value="1"/>
</dbReference>
<evidence type="ECO:0000256" key="11">
    <source>
        <dbReference type="SAM" id="MobiDB-lite"/>
    </source>
</evidence>
<keyword evidence="8" id="KW-0443">Lipid metabolism</keyword>
<evidence type="ECO:0000313" key="15">
    <source>
        <dbReference type="Proteomes" id="UP000694240"/>
    </source>
</evidence>
<dbReference type="GO" id="GO:0048015">
    <property type="term" value="P:phosphatidylinositol-mediated signaling"/>
    <property type="evidence" value="ECO:0007669"/>
    <property type="project" value="TreeGrafter"/>
</dbReference>
<accession>A0A8T2AWZ8</accession>
<evidence type="ECO:0000256" key="4">
    <source>
        <dbReference type="ARBA" id="ARBA00012368"/>
    </source>
</evidence>
<evidence type="ECO:0000256" key="10">
    <source>
        <dbReference type="ARBA" id="ARBA00023224"/>
    </source>
</evidence>
<dbReference type="Proteomes" id="UP000694240">
    <property type="component" value="Chromosome 8"/>
</dbReference>
<evidence type="ECO:0000313" key="14">
    <source>
        <dbReference type="EMBL" id="KAG7576494.1"/>
    </source>
</evidence>
<feature type="domain" description="C2" evidence="12">
    <location>
        <begin position="569"/>
        <end position="698"/>
    </location>
</feature>
<dbReference type="PROSITE" id="PS50004">
    <property type="entry name" value="C2"/>
    <property type="match status" value="1"/>
</dbReference>
<comment type="subcellular location">
    <subcellularLocation>
        <location evidence="3">Cell membrane</location>
        <topology evidence="3">Peripheral membrane protein</topology>
    </subcellularLocation>
</comment>
<evidence type="ECO:0000256" key="3">
    <source>
        <dbReference type="ARBA" id="ARBA00004202"/>
    </source>
</evidence>
<keyword evidence="7" id="KW-0442">Lipid degradation</keyword>
<dbReference type="EMBL" id="JAEFBK010000008">
    <property type="protein sequence ID" value="KAG7576494.1"/>
    <property type="molecule type" value="Genomic_DNA"/>
</dbReference>
<dbReference type="InterPro" id="IPR001192">
    <property type="entry name" value="PI-PLC_fam"/>
</dbReference>
<keyword evidence="5" id="KW-1003">Cell membrane</keyword>
<dbReference type="SMART" id="SM00239">
    <property type="entry name" value="C2"/>
    <property type="match status" value="1"/>
</dbReference>
<feature type="region of interest" description="Disordered" evidence="11">
    <location>
        <begin position="414"/>
        <end position="451"/>
    </location>
</feature>
<reference evidence="14 15" key="1">
    <citation type="submission" date="2020-12" db="EMBL/GenBank/DDBJ databases">
        <title>Concerted genomic and epigenomic changes stabilize Arabidopsis allopolyploids.</title>
        <authorList>
            <person name="Chen Z."/>
        </authorList>
    </citation>
    <scope>NUCLEOTIDE SEQUENCE [LARGE SCALE GENOMIC DNA]</scope>
    <source>
        <strain evidence="14">Allo738</strain>
        <tissue evidence="14">Leaf</tissue>
    </source>
</reference>
<protein>
    <recommendedName>
        <fullName evidence="4">phosphoinositide phospholipase C</fullName>
        <ecNumber evidence="4">3.1.4.11</ecNumber>
    </recommendedName>
</protein>
<dbReference type="PANTHER" id="PTHR10336:SF154">
    <property type="entry name" value="PHOSPHOINOSITIDE PHOSPHOLIPASE C 2"/>
    <property type="match status" value="1"/>
</dbReference>
<feature type="domain" description="PI-PLC Y-box" evidence="13">
    <location>
        <begin position="481"/>
        <end position="567"/>
    </location>
</feature>
<dbReference type="Pfam" id="PF09279">
    <property type="entry name" value="EF-hand_like"/>
    <property type="match status" value="1"/>
</dbReference>
<dbReference type="InterPro" id="IPR001711">
    <property type="entry name" value="PLipase_C_Pinositol-sp_Y"/>
</dbReference>
<keyword evidence="10" id="KW-0807">Transducer</keyword>
<organism evidence="14 15">
    <name type="scientific">Arabidopsis thaliana x Arabidopsis arenosa</name>
    <dbReference type="NCBI Taxonomy" id="1240361"/>
    <lineage>
        <taxon>Eukaryota</taxon>
        <taxon>Viridiplantae</taxon>
        <taxon>Streptophyta</taxon>
        <taxon>Embryophyta</taxon>
        <taxon>Tracheophyta</taxon>
        <taxon>Spermatophyta</taxon>
        <taxon>Magnoliopsida</taxon>
        <taxon>eudicotyledons</taxon>
        <taxon>Gunneridae</taxon>
        <taxon>Pentapetalae</taxon>
        <taxon>rosids</taxon>
        <taxon>malvids</taxon>
        <taxon>Brassicales</taxon>
        <taxon>Brassicaceae</taxon>
        <taxon>Camelineae</taxon>
        <taxon>Arabidopsis</taxon>
    </lineage>
</organism>